<reference evidence="2 3" key="1">
    <citation type="submission" date="2020-03" db="EMBL/GenBank/DDBJ databases">
        <title>Whole genome shotgun sequence of Phytohabitans rumicis NBRC 108638.</title>
        <authorList>
            <person name="Komaki H."/>
            <person name="Tamura T."/>
        </authorList>
    </citation>
    <scope>NUCLEOTIDE SEQUENCE [LARGE SCALE GENOMIC DNA]</scope>
    <source>
        <strain evidence="2 3">NBRC 108638</strain>
    </source>
</reference>
<protein>
    <submittedName>
        <fullName evidence="2">Uncharacterized protein</fullName>
    </submittedName>
</protein>
<evidence type="ECO:0000313" key="2">
    <source>
        <dbReference type="EMBL" id="GFJ92858.1"/>
    </source>
</evidence>
<sequence length="50" mass="5421">MPRSRTGEAGHQHESGQRQQDSRGRAGQREEAPAAARTVDEDRIGVHGLA</sequence>
<comment type="caution">
    <text evidence="2">The sequence shown here is derived from an EMBL/GenBank/DDBJ whole genome shotgun (WGS) entry which is preliminary data.</text>
</comment>
<feature type="region of interest" description="Disordered" evidence="1">
    <location>
        <begin position="1"/>
        <end position="50"/>
    </location>
</feature>
<evidence type="ECO:0000256" key="1">
    <source>
        <dbReference type="SAM" id="MobiDB-lite"/>
    </source>
</evidence>
<dbReference type="EMBL" id="BLPG01000001">
    <property type="protein sequence ID" value="GFJ92858.1"/>
    <property type="molecule type" value="Genomic_DNA"/>
</dbReference>
<reference evidence="2 3" key="2">
    <citation type="submission" date="2020-03" db="EMBL/GenBank/DDBJ databases">
        <authorList>
            <person name="Ichikawa N."/>
            <person name="Kimura A."/>
            <person name="Kitahashi Y."/>
            <person name="Uohara A."/>
        </authorList>
    </citation>
    <scope>NUCLEOTIDE SEQUENCE [LARGE SCALE GENOMIC DNA]</scope>
    <source>
        <strain evidence="2 3">NBRC 108638</strain>
    </source>
</reference>
<dbReference type="Proteomes" id="UP000482960">
    <property type="component" value="Unassembled WGS sequence"/>
</dbReference>
<accession>A0A6V8LCZ4</accession>
<name>A0A6V8LCZ4_9ACTN</name>
<dbReference type="AlphaFoldDB" id="A0A6V8LCZ4"/>
<gene>
    <name evidence="2" type="ORF">Prum_065000</name>
</gene>
<proteinExistence type="predicted"/>
<organism evidence="2 3">
    <name type="scientific">Phytohabitans rumicis</name>
    <dbReference type="NCBI Taxonomy" id="1076125"/>
    <lineage>
        <taxon>Bacteria</taxon>
        <taxon>Bacillati</taxon>
        <taxon>Actinomycetota</taxon>
        <taxon>Actinomycetes</taxon>
        <taxon>Micromonosporales</taxon>
        <taxon>Micromonosporaceae</taxon>
    </lineage>
</organism>
<keyword evidence="3" id="KW-1185">Reference proteome</keyword>
<evidence type="ECO:0000313" key="3">
    <source>
        <dbReference type="Proteomes" id="UP000482960"/>
    </source>
</evidence>